<dbReference type="InterPro" id="IPR036322">
    <property type="entry name" value="WD40_repeat_dom_sf"/>
</dbReference>
<protein>
    <submittedName>
        <fullName evidence="5">Jouberin</fullName>
    </submittedName>
</protein>
<dbReference type="InterPro" id="IPR019775">
    <property type="entry name" value="WD40_repeat_CS"/>
</dbReference>
<keyword evidence="1 3" id="KW-0853">WD repeat</keyword>
<feature type="compositionally biased region" description="Polar residues" evidence="4">
    <location>
        <begin position="1"/>
        <end position="28"/>
    </location>
</feature>
<dbReference type="SUPFAM" id="SSF50978">
    <property type="entry name" value="WD40 repeat-like"/>
    <property type="match status" value="1"/>
</dbReference>
<feature type="region of interest" description="Disordered" evidence="4">
    <location>
        <begin position="1"/>
        <end position="129"/>
    </location>
</feature>
<feature type="region of interest" description="Disordered" evidence="4">
    <location>
        <begin position="313"/>
        <end position="339"/>
    </location>
</feature>
<feature type="repeat" description="WD" evidence="3">
    <location>
        <begin position="629"/>
        <end position="654"/>
    </location>
</feature>
<dbReference type="Pfam" id="PF00400">
    <property type="entry name" value="WD40"/>
    <property type="match status" value="4"/>
</dbReference>
<dbReference type="InterPro" id="IPR015943">
    <property type="entry name" value="WD40/YVTN_repeat-like_dom_sf"/>
</dbReference>
<dbReference type="PROSITE" id="PS00678">
    <property type="entry name" value="WD_REPEATS_1"/>
    <property type="match status" value="2"/>
</dbReference>
<dbReference type="PROSITE" id="PS50294">
    <property type="entry name" value="WD_REPEATS_REGION"/>
    <property type="match status" value="2"/>
</dbReference>
<dbReference type="SMART" id="SM00320">
    <property type="entry name" value="WD40"/>
    <property type="match status" value="6"/>
</dbReference>
<dbReference type="InterPro" id="IPR052803">
    <property type="entry name" value="Cilium-Associated_Jouberin"/>
</dbReference>
<accession>A0A0A9Y7F2</accession>
<dbReference type="PANTHER" id="PTHR44499:SF1">
    <property type="entry name" value="JOUBERIN"/>
    <property type="match status" value="1"/>
</dbReference>
<dbReference type="EMBL" id="GBHO01018129">
    <property type="protein sequence ID" value="JAG25475.1"/>
    <property type="molecule type" value="Transcribed_RNA"/>
</dbReference>
<dbReference type="GO" id="GO:0044458">
    <property type="term" value="P:motile cilium assembly"/>
    <property type="evidence" value="ECO:0007669"/>
    <property type="project" value="TreeGrafter"/>
</dbReference>
<dbReference type="PANTHER" id="PTHR44499">
    <property type="entry name" value="JOUBERIN"/>
    <property type="match status" value="1"/>
</dbReference>
<dbReference type="PROSITE" id="PS50082">
    <property type="entry name" value="WD_REPEATS_2"/>
    <property type="match status" value="4"/>
</dbReference>
<evidence type="ECO:0000256" key="1">
    <source>
        <dbReference type="ARBA" id="ARBA00022574"/>
    </source>
</evidence>
<reference evidence="5" key="1">
    <citation type="journal article" date="2014" name="PLoS ONE">
        <title>Transcriptome-Based Identification of ABC Transporters in the Western Tarnished Plant Bug Lygus hesperus.</title>
        <authorList>
            <person name="Hull J.J."/>
            <person name="Chaney K."/>
            <person name="Geib S.M."/>
            <person name="Fabrick J.A."/>
            <person name="Brent C.S."/>
            <person name="Walsh D."/>
            <person name="Lavine L.C."/>
        </authorList>
    </citation>
    <scope>NUCLEOTIDE SEQUENCE</scope>
</reference>
<dbReference type="GO" id="GO:0036064">
    <property type="term" value="C:ciliary basal body"/>
    <property type="evidence" value="ECO:0007669"/>
    <property type="project" value="TreeGrafter"/>
</dbReference>
<evidence type="ECO:0000256" key="4">
    <source>
        <dbReference type="SAM" id="MobiDB-lite"/>
    </source>
</evidence>
<feature type="compositionally biased region" description="Basic residues" evidence="4">
    <location>
        <begin position="88"/>
        <end position="98"/>
    </location>
</feature>
<proteinExistence type="predicted"/>
<feature type="region of interest" description="Disordered" evidence="4">
    <location>
        <begin position="754"/>
        <end position="785"/>
    </location>
</feature>
<reference evidence="5" key="2">
    <citation type="submission" date="2014-07" db="EMBL/GenBank/DDBJ databases">
        <authorList>
            <person name="Hull J."/>
        </authorList>
    </citation>
    <scope>NUCLEOTIDE SEQUENCE</scope>
</reference>
<dbReference type="InterPro" id="IPR001680">
    <property type="entry name" value="WD40_rpt"/>
</dbReference>
<evidence type="ECO:0000313" key="5">
    <source>
        <dbReference type="EMBL" id="JAG25475.1"/>
    </source>
</evidence>
<gene>
    <name evidence="5" type="primary">AHI1</name>
    <name evidence="5" type="ORF">CM83_28335</name>
</gene>
<organism evidence="5">
    <name type="scientific">Lygus hesperus</name>
    <name type="common">Western plant bug</name>
    <dbReference type="NCBI Taxonomy" id="30085"/>
    <lineage>
        <taxon>Eukaryota</taxon>
        <taxon>Metazoa</taxon>
        <taxon>Ecdysozoa</taxon>
        <taxon>Arthropoda</taxon>
        <taxon>Hexapoda</taxon>
        <taxon>Insecta</taxon>
        <taxon>Pterygota</taxon>
        <taxon>Neoptera</taxon>
        <taxon>Paraneoptera</taxon>
        <taxon>Hemiptera</taxon>
        <taxon>Heteroptera</taxon>
        <taxon>Panheteroptera</taxon>
        <taxon>Cimicomorpha</taxon>
        <taxon>Miridae</taxon>
        <taxon>Mirini</taxon>
        <taxon>Lygus</taxon>
    </lineage>
</organism>
<feature type="repeat" description="WD" evidence="3">
    <location>
        <begin position="519"/>
        <end position="554"/>
    </location>
</feature>
<keyword evidence="2" id="KW-0677">Repeat</keyword>
<dbReference type="Gene3D" id="2.130.10.10">
    <property type="entry name" value="YVTN repeat-like/Quinoprotein amine dehydrogenase"/>
    <property type="match status" value="1"/>
</dbReference>
<evidence type="ECO:0000256" key="3">
    <source>
        <dbReference type="PROSITE-ProRule" id="PRU00221"/>
    </source>
</evidence>
<evidence type="ECO:0000256" key="2">
    <source>
        <dbReference type="ARBA" id="ARBA00022737"/>
    </source>
</evidence>
<dbReference type="InterPro" id="IPR020472">
    <property type="entry name" value="WD40_PAC1"/>
</dbReference>
<name>A0A0A9Y7F2_LYGHE</name>
<feature type="repeat" description="WD" evidence="3">
    <location>
        <begin position="413"/>
        <end position="454"/>
    </location>
</feature>
<sequence>MSRTGSPAESIKWTNTPQRNSPSVSRMDQSAVEKLTPERKSLSPTDGPSPGFRVTSPEEPNKPPPESPSYYTSSSVDYKDVGSMPPPRAKRPKKKRKIKENVGTTAENSEKGSTTSLNDQKEEADERTELADKDTVVCITVHRCEPLHIKDLHKRPSVRVHLIDTKTRNYRRSAFGKNAVDVVQTLAFDHIQNRSVVPTWDEDLIFMEPASHVIAADCILIFELLEAETDDVIAWAFLKPMAANGKQNVGSVLRLQLFKPLKSRVPKSDETPLPLAFVWYSKNKLSPYKSTLLVSRHSIDEQLVVKPVSPLAPSAVQGGSSSKNQSRRRSSQLSSSPVKNMKLSEAEKELIGVVWSRLPSLSCKLPNKINSSLPAGPDGGMSVCYSRSGLLVACHTSNTISIFTYRGSRYLTLSGHHGLVYDLNWSPDDSFLLSSSADTTACVWNIKLKQTTPVAILSHPSYVYCGTWVGTSLVVTGCYDRALRLWDLAGVPTLLPQNTSVSSGSIMAKTATYDPLQCAATHKARVNTLAVLSSEEILVSGDSDGVLIFWKLSTTLPRQLELSREVKLRELKGQVINKVSAHPGGKRILVASRDSKLRMVDLRSLSVIQWFHGGVNSKLQSGSCFCGCGSRVLSCSEDGSVSVWDANTGERIALYKGLYLSDSPATLTFHPKDNMFALVSHKVGTFPSLVLSLFTRGASGSDIGVEWLDNRSEKLRSSSSVSDLSLRSSRESVAEKPTRKKKKGILRALLQGGTKSKHKKGISNDAYTDTESGEGTEANRTEQRKRSAYRILETLDSDGEVNSRLTDIIKRMDNLIMTASPSRPQVY</sequence>
<feature type="repeat" description="WD" evidence="3">
    <location>
        <begin position="456"/>
        <end position="488"/>
    </location>
</feature>
<dbReference type="AlphaFoldDB" id="A0A0A9Y7F2"/>
<feature type="compositionally biased region" description="Polar residues" evidence="4">
    <location>
        <begin position="102"/>
        <end position="118"/>
    </location>
</feature>
<dbReference type="PRINTS" id="PR00320">
    <property type="entry name" value="GPROTEINBRPT"/>
</dbReference>